<keyword evidence="2" id="KW-1185">Reference proteome</keyword>
<evidence type="ECO:0000313" key="1">
    <source>
        <dbReference type="EMBL" id="KAI3807968.1"/>
    </source>
</evidence>
<dbReference type="Proteomes" id="UP001056120">
    <property type="component" value="Linkage Group LG08"/>
</dbReference>
<comment type="caution">
    <text evidence="1">The sequence shown here is derived from an EMBL/GenBank/DDBJ whole genome shotgun (WGS) entry which is preliminary data.</text>
</comment>
<name>A0ACB9II74_9ASTR</name>
<reference evidence="1 2" key="2">
    <citation type="journal article" date="2022" name="Mol. Ecol. Resour.">
        <title>The genomes of chicory, endive, great burdock and yacon provide insights into Asteraceae paleo-polyploidization history and plant inulin production.</title>
        <authorList>
            <person name="Fan W."/>
            <person name="Wang S."/>
            <person name="Wang H."/>
            <person name="Wang A."/>
            <person name="Jiang F."/>
            <person name="Liu H."/>
            <person name="Zhao H."/>
            <person name="Xu D."/>
            <person name="Zhang Y."/>
        </authorList>
    </citation>
    <scope>NUCLEOTIDE SEQUENCE [LARGE SCALE GENOMIC DNA]</scope>
    <source>
        <strain evidence="2">cv. Yunnan</strain>
        <tissue evidence="1">Leaves</tissue>
    </source>
</reference>
<reference evidence="2" key="1">
    <citation type="journal article" date="2022" name="Mol. Ecol. Resour.">
        <title>The genomes of chicory, endive, great burdock and yacon provide insights into Asteraceae palaeo-polyploidization history and plant inulin production.</title>
        <authorList>
            <person name="Fan W."/>
            <person name="Wang S."/>
            <person name="Wang H."/>
            <person name="Wang A."/>
            <person name="Jiang F."/>
            <person name="Liu H."/>
            <person name="Zhao H."/>
            <person name="Xu D."/>
            <person name="Zhang Y."/>
        </authorList>
    </citation>
    <scope>NUCLEOTIDE SEQUENCE [LARGE SCALE GENOMIC DNA]</scope>
    <source>
        <strain evidence="2">cv. Yunnan</strain>
    </source>
</reference>
<dbReference type="EMBL" id="CM042025">
    <property type="protein sequence ID" value="KAI3807968.1"/>
    <property type="molecule type" value="Genomic_DNA"/>
</dbReference>
<evidence type="ECO:0000313" key="2">
    <source>
        <dbReference type="Proteomes" id="UP001056120"/>
    </source>
</evidence>
<proteinExistence type="predicted"/>
<protein>
    <submittedName>
        <fullName evidence="1">Uncharacterized protein</fullName>
    </submittedName>
</protein>
<gene>
    <name evidence="1" type="ORF">L1987_23907</name>
</gene>
<organism evidence="1 2">
    <name type="scientific">Smallanthus sonchifolius</name>
    <dbReference type="NCBI Taxonomy" id="185202"/>
    <lineage>
        <taxon>Eukaryota</taxon>
        <taxon>Viridiplantae</taxon>
        <taxon>Streptophyta</taxon>
        <taxon>Embryophyta</taxon>
        <taxon>Tracheophyta</taxon>
        <taxon>Spermatophyta</taxon>
        <taxon>Magnoliopsida</taxon>
        <taxon>eudicotyledons</taxon>
        <taxon>Gunneridae</taxon>
        <taxon>Pentapetalae</taxon>
        <taxon>asterids</taxon>
        <taxon>campanulids</taxon>
        <taxon>Asterales</taxon>
        <taxon>Asteraceae</taxon>
        <taxon>Asteroideae</taxon>
        <taxon>Heliantheae alliance</taxon>
        <taxon>Millerieae</taxon>
        <taxon>Smallanthus</taxon>
    </lineage>
</organism>
<accession>A0ACB9II74</accession>
<sequence>MVKSERHLKDWNLAGICRIWPELRLNGCKAAWPPLAYACAFGAFDYYWFQLFSHFQDAMSIAKHPA</sequence>